<dbReference type="InterPro" id="IPR058565">
    <property type="entry name" value="Ig_TRAPPC9_Trs120_1st"/>
</dbReference>
<dbReference type="InterPro" id="IPR058563">
    <property type="entry name" value="Trs120_TRAPPC9_N"/>
</dbReference>
<accession>A0A8S1ULA8</accession>
<dbReference type="GO" id="GO:0005802">
    <property type="term" value="C:trans-Golgi network"/>
    <property type="evidence" value="ECO:0007669"/>
    <property type="project" value="TreeGrafter"/>
</dbReference>
<dbReference type="InterPro" id="IPR013935">
    <property type="entry name" value="Trs120_TRAPPC9"/>
</dbReference>
<proteinExistence type="predicted"/>
<name>A0A8S1ULA8_9CILI</name>
<dbReference type="EMBL" id="CAJJDO010000041">
    <property type="protein sequence ID" value="CAD8164903.1"/>
    <property type="molecule type" value="Genomic_DNA"/>
</dbReference>
<keyword evidence="4" id="KW-1185">Reference proteome</keyword>
<protein>
    <submittedName>
        <fullName evidence="3">Uncharacterized protein</fullName>
    </submittedName>
</protein>
<dbReference type="Proteomes" id="UP000689195">
    <property type="component" value="Unassembled WGS sequence"/>
</dbReference>
<dbReference type="AlphaFoldDB" id="A0A8S1ULA8"/>
<organism evidence="3 4">
    <name type="scientific">Paramecium pentaurelia</name>
    <dbReference type="NCBI Taxonomy" id="43138"/>
    <lineage>
        <taxon>Eukaryota</taxon>
        <taxon>Sar</taxon>
        <taxon>Alveolata</taxon>
        <taxon>Ciliophora</taxon>
        <taxon>Intramacronucleata</taxon>
        <taxon>Oligohymenophorea</taxon>
        <taxon>Peniculida</taxon>
        <taxon>Parameciidae</taxon>
        <taxon>Paramecium</taxon>
    </lineage>
</organism>
<dbReference type="Pfam" id="PF08626">
    <property type="entry name" value="TRAPPC9-Trs120"/>
    <property type="match status" value="1"/>
</dbReference>
<dbReference type="PANTHER" id="PTHR21512">
    <property type="entry name" value="TRAFFICKING PROTEIN PARTICLE COMPLEX SUBUNIT 9"/>
    <property type="match status" value="1"/>
</dbReference>
<dbReference type="PANTHER" id="PTHR21512:SF5">
    <property type="entry name" value="TRAFFICKING PROTEIN PARTICLE COMPLEX SUBUNIT 9"/>
    <property type="match status" value="1"/>
</dbReference>
<feature type="domain" description="Trs120/TRAPPC9 N-terminal" evidence="1">
    <location>
        <begin position="198"/>
        <end position="252"/>
    </location>
</feature>
<feature type="domain" description="Trs120/TRAPPC9 first Ig-like" evidence="2">
    <location>
        <begin position="485"/>
        <end position="588"/>
    </location>
</feature>
<comment type="caution">
    <text evidence="3">The sequence shown here is derived from an EMBL/GenBank/DDBJ whole genome shotgun (WGS) entry which is preliminary data.</text>
</comment>
<evidence type="ECO:0000313" key="4">
    <source>
        <dbReference type="Proteomes" id="UP000689195"/>
    </source>
</evidence>
<gene>
    <name evidence="3" type="ORF">PPENT_87.1.T0410284</name>
</gene>
<reference evidence="3" key="1">
    <citation type="submission" date="2021-01" db="EMBL/GenBank/DDBJ databases">
        <authorList>
            <consortium name="Genoscope - CEA"/>
            <person name="William W."/>
        </authorList>
    </citation>
    <scope>NUCLEOTIDE SEQUENCE</scope>
</reference>
<dbReference type="Pfam" id="PF26254">
    <property type="entry name" value="Ig_TRAPPC9-Trs120_1st"/>
    <property type="match status" value="1"/>
</dbReference>
<evidence type="ECO:0000313" key="3">
    <source>
        <dbReference type="EMBL" id="CAD8164903.1"/>
    </source>
</evidence>
<sequence>MNVFERTLEEMKTIKLLCKKLGDTKQDQLDRMIRIFQTMPQKIYFSNFYQNQLYKNTMGVFSKKDWNSDYVAISVIDQEFQVDWPELMIYMKPFLMFYVIDLQEGLIPINEINKQKKKVNDEKLIRFMLLNCGVNSLQNIEQEQTFIIIPPLSDDKMVYYLEDQLQLYLCQIIEYFASEILRLKNDQSQFVLFNMKEEKITDQSKLKKRKQGRQIKIMGDFALMINDPQDAIDYYKQALENLNKNNDYLWCGIIQQHLAASKSSFEDIEEHFRESFTCLKKTKFINLEIECFFKLMHYRKASNDKLGLNKTIDLFTKTFDPESPIEKCKFYLFISELYGQIQMKRKQAYFIRLASFQLALINKSMALELTKLSSTLYGLNSYFSAEQSNIYWASLQHNFVQEIQHNFQGIPYFQHNTQIQRIQMFKQDFTQQQLDTMLQILKQDSVKHELKQTHLLMIPKVERFEILPFKEKFTLINIIEINFQSQYKEHKEQSQGQDIFIVNPWANKDLKNELIYPLNSIIELVLYISNEYSFDFQLDKLVLQIEGSDCVTYPKGINLLANTKHHPIIFTIKPKSVGTIKICGIKIQYLNYEYIHKLNQFGFSVLLLSDIKQQEKSLFNLHNIQIIEDIPNVQAQIYRDSTLINEVEAVYFDPSELFTYQFIIKNKSEKSIYNLAFEIIIESEDPPIYEYKQIIQNFSLDGFSSINVLLSDFQMENQNNQVYIQIPKIPHKTHLIKKISLNLFLWYNNALYQREIKLNRLIQIRQRTAIQQCQFVSKYRCNNDNINEIYDLQDSCYLSIQIIKKDFLISLELQSQILIDGQFNQILNEDCEYYAQALKLRKLPFDQLTNPDLQVIWRNLFNGNIGILNPFQHLSQEDIFKHCCNDLIEIECKESNKQIHYKLIINQKLTSNQSVSVVISLTNEQINSNLSCVKSIVSSVQNTNNPIITDGYTSFNLEIDQHKQTIKNGQLGYYGQLNQSCLKFIINDYQSKRQYIKRCEIK</sequence>
<evidence type="ECO:0000259" key="2">
    <source>
        <dbReference type="Pfam" id="PF26254"/>
    </source>
</evidence>
<dbReference type="OrthoDB" id="27962at2759"/>
<evidence type="ECO:0000259" key="1">
    <source>
        <dbReference type="Pfam" id="PF08626"/>
    </source>
</evidence>